<accession>A0A2R4T514</accession>
<dbReference type="RefSeq" id="WP_108150430.1">
    <property type="nucleotide sequence ID" value="NZ_CP026304.1"/>
</dbReference>
<feature type="transmembrane region" description="Helical" evidence="2">
    <location>
        <begin position="58"/>
        <end position="77"/>
    </location>
</feature>
<dbReference type="InterPro" id="IPR036691">
    <property type="entry name" value="Endo/exonu/phosph_ase_sf"/>
</dbReference>
<gene>
    <name evidence="4" type="ORF">SLUN_20540</name>
</gene>
<dbReference type="EMBL" id="CP026304">
    <property type="protein sequence ID" value="AVZ74196.1"/>
    <property type="molecule type" value="Genomic_DNA"/>
</dbReference>
<evidence type="ECO:0000313" key="4">
    <source>
        <dbReference type="EMBL" id="AVZ74196.1"/>
    </source>
</evidence>
<organism evidence="4 5">
    <name type="scientific">Streptomyces lunaelactis</name>
    <dbReference type="NCBI Taxonomy" id="1535768"/>
    <lineage>
        <taxon>Bacteria</taxon>
        <taxon>Bacillati</taxon>
        <taxon>Actinomycetota</taxon>
        <taxon>Actinomycetes</taxon>
        <taxon>Kitasatosporales</taxon>
        <taxon>Streptomycetaceae</taxon>
        <taxon>Streptomyces</taxon>
    </lineage>
</organism>
<keyword evidence="5" id="KW-1185">Reference proteome</keyword>
<evidence type="ECO:0000256" key="1">
    <source>
        <dbReference type="SAM" id="MobiDB-lite"/>
    </source>
</evidence>
<proteinExistence type="predicted"/>
<keyword evidence="2" id="KW-0812">Transmembrane</keyword>
<evidence type="ECO:0000313" key="5">
    <source>
        <dbReference type="Proteomes" id="UP000244201"/>
    </source>
</evidence>
<dbReference type="SUPFAM" id="SSF56219">
    <property type="entry name" value="DNase I-like"/>
    <property type="match status" value="1"/>
</dbReference>
<dbReference type="OrthoDB" id="2340043at2"/>
<keyword evidence="2" id="KW-0472">Membrane</keyword>
<dbReference type="Proteomes" id="UP000244201">
    <property type="component" value="Chromosome"/>
</dbReference>
<dbReference type="InterPro" id="IPR005135">
    <property type="entry name" value="Endo/exonuclease/phosphatase"/>
</dbReference>
<dbReference type="GO" id="GO:0003824">
    <property type="term" value="F:catalytic activity"/>
    <property type="evidence" value="ECO:0007669"/>
    <property type="project" value="InterPro"/>
</dbReference>
<dbReference type="AlphaFoldDB" id="A0A2R4T514"/>
<dbReference type="KEGG" id="slk:SLUN_20540"/>
<feature type="region of interest" description="Disordered" evidence="1">
    <location>
        <begin position="1"/>
        <end position="21"/>
    </location>
</feature>
<feature type="domain" description="Endonuclease/exonuclease/phosphatase" evidence="3">
    <location>
        <begin position="121"/>
        <end position="329"/>
    </location>
</feature>
<dbReference type="Pfam" id="PF03372">
    <property type="entry name" value="Exo_endo_phos"/>
    <property type="match status" value="1"/>
</dbReference>
<dbReference type="Gene3D" id="3.60.10.10">
    <property type="entry name" value="Endonuclease/exonuclease/phosphatase"/>
    <property type="match status" value="1"/>
</dbReference>
<dbReference type="GeneID" id="55657643"/>
<sequence length="342" mass="36225">MDSAIRAAAPAGEPDAPFRPSGGRRACAWLAGLLLIVPSVVAGCRVADTDAVTPVPQLLAFLPWLLAPAGAALLLALLARWRTGVVWAVAVLAVTGWYVRPYDTGLTDAPPGPVVARIEVLTSNVEFGNATKGSKGLLATIRREQPDLVFVQECDPGCASALAAEVPRTDYPYRNVVEGYAAAGSAILSTFPLRPAPGISGTLAMPGSVAVVGDRTVNLQLVHPLPPIPRGVDDWKRELGRVRTYAAGVKGQPTLLAGDFNATQDHAAFRRILDAGDLRDSATLVGAARTPSWPAAVRRPLGAQIDHVLISEDFSVRRARFLDLAGTDHRSLLVDLELHDVR</sequence>
<name>A0A2R4T514_9ACTN</name>
<keyword evidence="2" id="KW-1133">Transmembrane helix</keyword>
<feature type="transmembrane region" description="Helical" evidence="2">
    <location>
        <begin position="84"/>
        <end position="100"/>
    </location>
</feature>
<evidence type="ECO:0000259" key="3">
    <source>
        <dbReference type="Pfam" id="PF03372"/>
    </source>
</evidence>
<protein>
    <recommendedName>
        <fullName evidence="3">Endonuclease/exonuclease/phosphatase domain-containing protein</fullName>
    </recommendedName>
</protein>
<evidence type="ECO:0000256" key="2">
    <source>
        <dbReference type="SAM" id="Phobius"/>
    </source>
</evidence>
<reference evidence="4 5" key="1">
    <citation type="submission" date="2018-01" db="EMBL/GenBank/DDBJ databases">
        <title>Complete genome sequence of Streptomyces lunaelactis MM109T, a Ferroverdin A producer isolated from cave moonmilk deposits.</title>
        <authorList>
            <person name="Naome A."/>
            <person name="Martinet L."/>
            <person name="Maciejewska M."/>
            <person name="Anderssen S."/>
            <person name="Adam D."/>
            <person name="Tenconi E."/>
            <person name="Deflandre B."/>
            <person name="Arguelles-Arias A."/>
            <person name="Calusinska M."/>
            <person name="Copieters W."/>
            <person name="Karim L."/>
            <person name="Hanikenne M."/>
            <person name="Baurain D."/>
            <person name="van Wezel G."/>
            <person name="Smargiasso N."/>
            <person name="de Pauw E."/>
            <person name="Delfosse P."/>
            <person name="Rigali S."/>
        </authorList>
    </citation>
    <scope>NUCLEOTIDE SEQUENCE [LARGE SCALE GENOMIC DNA]</scope>
    <source>
        <strain evidence="4 5">MM109</strain>
    </source>
</reference>